<proteinExistence type="predicted"/>
<evidence type="ECO:0000313" key="3">
    <source>
        <dbReference type="Proteomes" id="UP000799441"/>
    </source>
</evidence>
<gene>
    <name evidence="2" type="ORF">K431DRAFT_303027</name>
</gene>
<sequence length="200" mass="19847">MQLLNNRLQALCMGEREVDPPGHLMDTGTGPRDGPVEGGSLGSTLADWDGIGYAETEREREKAGRIGTVLPCSPHMDDQDGSGRRTKLHEHKYAGWIRDEPGNQTGGGSGSDGGSDGGCGGGGGGGGGGGDGGPPGGGGGGGGSSVVVVVVVVVVSIPRQAEGGRKRDPEGPRGTQKEGLLRLGGTAVINQTKGGAAVDV</sequence>
<dbReference type="AlphaFoldDB" id="A0A9P4Q9J4"/>
<name>A0A9P4Q9J4_9PEZI</name>
<dbReference type="Proteomes" id="UP000799441">
    <property type="component" value="Unassembled WGS sequence"/>
</dbReference>
<feature type="compositionally biased region" description="Basic and acidic residues" evidence="1">
    <location>
        <begin position="91"/>
        <end position="101"/>
    </location>
</feature>
<accession>A0A9P4Q9J4</accession>
<organism evidence="2 3">
    <name type="scientific">Polychaeton citri CBS 116435</name>
    <dbReference type="NCBI Taxonomy" id="1314669"/>
    <lineage>
        <taxon>Eukaryota</taxon>
        <taxon>Fungi</taxon>
        <taxon>Dikarya</taxon>
        <taxon>Ascomycota</taxon>
        <taxon>Pezizomycotina</taxon>
        <taxon>Dothideomycetes</taxon>
        <taxon>Dothideomycetidae</taxon>
        <taxon>Capnodiales</taxon>
        <taxon>Capnodiaceae</taxon>
        <taxon>Polychaeton</taxon>
    </lineage>
</organism>
<feature type="compositionally biased region" description="Gly residues" evidence="1">
    <location>
        <begin position="104"/>
        <end position="142"/>
    </location>
</feature>
<comment type="caution">
    <text evidence="2">The sequence shown here is derived from an EMBL/GenBank/DDBJ whole genome shotgun (WGS) entry which is preliminary data.</text>
</comment>
<evidence type="ECO:0000256" key="1">
    <source>
        <dbReference type="SAM" id="MobiDB-lite"/>
    </source>
</evidence>
<feature type="compositionally biased region" description="Basic and acidic residues" evidence="1">
    <location>
        <begin position="55"/>
        <end position="64"/>
    </location>
</feature>
<reference evidence="2" key="1">
    <citation type="journal article" date="2020" name="Stud. Mycol.">
        <title>101 Dothideomycetes genomes: a test case for predicting lifestyles and emergence of pathogens.</title>
        <authorList>
            <person name="Haridas S."/>
            <person name="Albert R."/>
            <person name="Binder M."/>
            <person name="Bloem J."/>
            <person name="Labutti K."/>
            <person name="Salamov A."/>
            <person name="Andreopoulos B."/>
            <person name="Baker S."/>
            <person name="Barry K."/>
            <person name="Bills G."/>
            <person name="Bluhm B."/>
            <person name="Cannon C."/>
            <person name="Castanera R."/>
            <person name="Culley D."/>
            <person name="Daum C."/>
            <person name="Ezra D."/>
            <person name="Gonzalez J."/>
            <person name="Henrissat B."/>
            <person name="Kuo A."/>
            <person name="Liang C."/>
            <person name="Lipzen A."/>
            <person name="Lutzoni F."/>
            <person name="Magnuson J."/>
            <person name="Mondo S."/>
            <person name="Nolan M."/>
            <person name="Ohm R."/>
            <person name="Pangilinan J."/>
            <person name="Park H.-J."/>
            <person name="Ramirez L."/>
            <person name="Alfaro M."/>
            <person name="Sun H."/>
            <person name="Tritt A."/>
            <person name="Yoshinaga Y."/>
            <person name="Zwiers L.-H."/>
            <person name="Turgeon B."/>
            <person name="Goodwin S."/>
            <person name="Spatafora J."/>
            <person name="Crous P."/>
            <person name="Grigoriev I."/>
        </authorList>
    </citation>
    <scope>NUCLEOTIDE SEQUENCE</scope>
    <source>
        <strain evidence="2">CBS 116435</strain>
    </source>
</reference>
<keyword evidence="3" id="KW-1185">Reference proteome</keyword>
<dbReference type="EMBL" id="MU003786">
    <property type="protein sequence ID" value="KAF2721945.1"/>
    <property type="molecule type" value="Genomic_DNA"/>
</dbReference>
<feature type="region of interest" description="Disordered" evidence="1">
    <location>
        <begin position="17"/>
        <end position="142"/>
    </location>
</feature>
<protein>
    <submittedName>
        <fullName evidence="2">Uncharacterized protein</fullName>
    </submittedName>
</protein>
<feature type="compositionally biased region" description="Basic and acidic residues" evidence="1">
    <location>
        <begin position="162"/>
        <end position="180"/>
    </location>
</feature>
<feature type="region of interest" description="Disordered" evidence="1">
    <location>
        <begin position="160"/>
        <end position="183"/>
    </location>
</feature>
<evidence type="ECO:0000313" key="2">
    <source>
        <dbReference type="EMBL" id="KAF2721945.1"/>
    </source>
</evidence>